<name>A0A7W3NGS8_PRIAR</name>
<sequence length="195" mass="22312">MKDKNIKVILVEDDPFWQKNISMYIEKEADDIEVIKIVDSKEKVLEIVENESQIDIVLMDINLTAANLDGIEIIEILSKQKIKAIALTSISEQDVIVDSFESGAVNYINKSSIYDIILAIREAVEGRNQIHSDAAGALLGKMREEKKLRSLTSSEREVYNLEKKGYKKSDIAERLYKTIDTIKKHSRSWRRKLNA</sequence>
<evidence type="ECO:0000313" key="9">
    <source>
        <dbReference type="EMBL" id="MBA9042685.1"/>
    </source>
</evidence>
<keyword evidence="10" id="KW-1185">Reference proteome</keyword>
<evidence type="ECO:0000256" key="4">
    <source>
        <dbReference type="ARBA" id="ARBA00023015"/>
    </source>
</evidence>
<keyword evidence="6" id="KW-0804">Transcription</keyword>
<dbReference type="Gene3D" id="1.10.10.10">
    <property type="entry name" value="Winged helix-like DNA-binding domain superfamily/Winged helix DNA-binding domain"/>
    <property type="match status" value="1"/>
</dbReference>
<dbReference type="Proteomes" id="UP000543174">
    <property type="component" value="Unassembled WGS sequence"/>
</dbReference>
<dbReference type="InterPro" id="IPR001789">
    <property type="entry name" value="Sig_transdc_resp-reg_receiver"/>
</dbReference>
<gene>
    <name evidence="9" type="ORF">HNP21_005823</name>
</gene>
<dbReference type="PROSITE" id="PS50110">
    <property type="entry name" value="RESPONSE_REGULATORY"/>
    <property type="match status" value="1"/>
</dbReference>
<dbReference type="SUPFAM" id="SSF52172">
    <property type="entry name" value="CheY-like"/>
    <property type="match status" value="1"/>
</dbReference>
<evidence type="ECO:0000256" key="6">
    <source>
        <dbReference type="ARBA" id="ARBA00023163"/>
    </source>
</evidence>
<evidence type="ECO:0000256" key="3">
    <source>
        <dbReference type="ARBA" id="ARBA00023012"/>
    </source>
</evidence>
<dbReference type="GO" id="GO:0005737">
    <property type="term" value="C:cytoplasm"/>
    <property type="evidence" value="ECO:0007669"/>
    <property type="project" value="UniProtKB-SubCell"/>
</dbReference>
<evidence type="ECO:0000256" key="1">
    <source>
        <dbReference type="ARBA" id="ARBA00004496"/>
    </source>
</evidence>
<dbReference type="InterPro" id="IPR011006">
    <property type="entry name" value="CheY-like_superfamily"/>
</dbReference>
<keyword evidence="4" id="KW-0805">Transcription regulation</keyword>
<keyword evidence="2 7" id="KW-0597">Phosphoprotein</keyword>
<feature type="domain" description="Response regulatory" evidence="8">
    <location>
        <begin position="7"/>
        <end position="125"/>
    </location>
</feature>
<keyword evidence="5 9" id="KW-0238">DNA-binding</keyword>
<dbReference type="GO" id="GO:0000160">
    <property type="term" value="P:phosphorelay signal transduction system"/>
    <property type="evidence" value="ECO:0007669"/>
    <property type="project" value="UniProtKB-KW"/>
</dbReference>
<dbReference type="InterPro" id="IPR039420">
    <property type="entry name" value="WalR-like"/>
</dbReference>
<dbReference type="GO" id="GO:0006355">
    <property type="term" value="P:regulation of DNA-templated transcription"/>
    <property type="evidence" value="ECO:0007669"/>
    <property type="project" value="InterPro"/>
</dbReference>
<proteinExistence type="predicted"/>
<dbReference type="GO" id="GO:0003677">
    <property type="term" value="F:DNA binding"/>
    <property type="evidence" value="ECO:0007669"/>
    <property type="project" value="UniProtKB-KW"/>
</dbReference>
<dbReference type="EMBL" id="JACJHT010000016">
    <property type="protein sequence ID" value="MBA9042685.1"/>
    <property type="molecule type" value="Genomic_DNA"/>
</dbReference>
<feature type="modified residue" description="4-aspartylphosphate" evidence="7">
    <location>
        <position position="60"/>
    </location>
</feature>
<dbReference type="PRINTS" id="PR00038">
    <property type="entry name" value="HTHLUXR"/>
</dbReference>
<dbReference type="InterPro" id="IPR016032">
    <property type="entry name" value="Sig_transdc_resp-reg_C-effctor"/>
</dbReference>
<comment type="subcellular location">
    <subcellularLocation>
        <location evidence="1">Cytoplasm</location>
    </subcellularLocation>
</comment>
<comment type="caution">
    <text evidence="9">The sequence shown here is derived from an EMBL/GenBank/DDBJ whole genome shotgun (WGS) entry which is preliminary data.</text>
</comment>
<dbReference type="SMART" id="SM00448">
    <property type="entry name" value="REC"/>
    <property type="match status" value="1"/>
</dbReference>
<evidence type="ECO:0000259" key="8">
    <source>
        <dbReference type="PROSITE" id="PS50110"/>
    </source>
</evidence>
<evidence type="ECO:0000313" key="10">
    <source>
        <dbReference type="Proteomes" id="UP000543174"/>
    </source>
</evidence>
<dbReference type="RefSeq" id="WP_095380517.1">
    <property type="nucleotide sequence ID" value="NZ_JACJHT010000016.1"/>
</dbReference>
<dbReference type="SUPFAM" id="SSF46894">
    <property type="entry name" value="C-terminal effector domain of the bipartite response regulators"/>
    <property type="match status" value="1"/>
</dbReference>
<evidence type="ECO:0000256" key="5">
    <source>
        <dbReference type="ARBA" id="ARBA00023125"/>
    </source>
</evidence>
<protein>
    <submittedName>
        <fullName evidence="9">DNA-binding NarL/FixJ family response regulator</fullName>
    </submittedName>
</protein>
<reference evidence="9" key="1">
    <citation type="submission" date="2020-08" db="EMBL/GenBank/DDBJ databases">
        <title>Functional genomics of gut bacteria from endangered species of beetles.</title>
        <authorList>
            <person name="Carlos-Shanley C."/>
        </authorList>
    </citation>
    <scope>NUCLEOTIDE SEQUENCE [LARGE SCALE GENOMIC DNA]</scope>
    <source>
        <strain evidence="9">S00060</strain>
    </source>
</reference>
<accession>A0A7W3NGS8</accession>
<evidence type="ECO:0000256" key="2">
    <source>
        <dbReference type="ARBA" id="ARBA00022553"/>
    </source>
</evidence>
<dbReference type="Gene3D" id="3.40.50.2300">
    <property type="match status" value="1"/>
</dbReference>
<dbReference type="InterPro" id="IPR000792">
    <property type="entry name" value="Tscrpt_reg_LuxR_C"/>
</dbReference>
<evidence type="ECO:0000256" key="7">
    <source>
        <dbReference type="PROSITE-ProRule" id="PRU00169"/>
    </source>
</evidence>
<organism evidence="9 10">
    <name type="scientific">Priestia aryabhattai</name>
    <name type="common">Bacillus aryabhattai</name>
    <dbReference type="NCBI Taxonomy" id="412384"/>
    <lineage>
        <taxon>Bacteria</taxon>
        <taxon>Bacillati</taxon>
        <taxon>Bacillota</taxon>
        <taxon>Bacilli</taxon>
        <taxon>Bacillales</taxon>
        <taxon>Bacillaceae</taxon>
        <taxon>Priestia</taxon>
    </lineage>
</organism>
<keyword evidence="3" id="KW-0902">Two-component regulatory system</keyword>
<dbReference type="PANTHER" id="PTHR43214">
    <property type="entry name" value="TWO-COMPONENT RESPONSE REGULATOR"/>
    <property type="match status" value="1"/>
</dbReference>
<dbReference type="AlphaFoldDB" id="A0A7W3NGS8"/>
<dbReference type="InterPro" id="IPR036388">
    <property type="entry name" value="WH-like_DNA-bd_sf"/>
</dbReference>
<dbReference type="Pfam" id="PF00072">
    <property type="entry name" value="Response_reg"/>
    <property type="match status" value="1"/>
</dbReference>